<evidence type="ECO:0000256" key="2">
    <source>
        <dbReference type="ARBA" id="ARBA00022729"/>
    </source>
</evidence>
<accession>A0A7M2X3W5</accession>
<dbReference type="Pfam" id="PF13240">
    <property type="entry name" value="Zn_Ribbon_1"/>
    <property type="match status" value="1"/>
</dbReference>
<dbReference type="KEGG" id="hbs:IPV69_12565"/>
<keyword evidence="1" id="KW-1003">Cell membrane</keyword>
<dbReference type="EMBL" id="CP063458">
    <property type="protein sequence ID" value="QOV92132.1"/>
    <property type="molecule type" value="Genomic_DNA"/>
</dbReference>
<keyword evidence="3" id="KW-0472">Membrane</keyword>
<evidence type="ECO:0000256" key="3">
    <source>
        <dbReference type="ARBA" id="ARBA00023136"/>
    </source>
</evidence>
<gene>
    <name evidence="9" type="ORF">IPV69_12565</name>
</gene>
<dbReference type="Pfam" id="PF03783">
    <property type="entry name" value="CsgG"/>
    <property type="match status" value="1"/>
</dbReference>
<feature type="region of interest" description="Disordered" evidence="6">
    <location>
        <begin position="267"/>
        <end position="301"/>
    </location>
</feature>
<organism evidence="9 10">
    <name type="scientific">Humisphaera borealis</name>
    <dbReference type="NCBI Taxonomy" id="2807512"/>
    <lineage>
        <taxon>Bacteria</taxon>
        <taxon>Pseudomonadati</taxon>
        <taxon>Planctomycetota</taxon>
        <taxon>Phycisphaerae</taxon>
        <taxon>Tepidisphaerales</taxon>
        <taxon>Tepidisphaeraceae</taxon>
        <taxon>Humisphaera</taxon>
    </lineage>
</organism>
<keyword evidence="10" id="KW-1185">Reference proteome</keyword>
<dbReference type="AlphaFoldDB" id="A0A7M2X3W5"/>
<name>A0A7M2X3W5_9BACT</name>
<dbReference type="RefSeq" id="WP_206295462.1">
    <property type="nucleotide sequence ID" value="NZ_CP063458.1"/>
</dbReference>
<feature type="domain" description="Zinc-ribbon" evidence="8">
    <location>
        <begin position="310"/>
        <end position="327"/>
    </location>
</feature>
<dbReference type="Gene3D" id="3.40.50.10610">
    <property type="entry name" value="ABC-type transport auxiliary lipoprotein component"/>
    <property type="match status" value="1"/>
</dbReference>
<proteinExistence type="predicted"/>
<keyword evidence="5" id="KW-0449">Lipoprotein</keyword>
<reference evidence="9 10" key="1">
    <citation type="submission" date="2020-10" db="EMBL/GenBank/DDBJ databases">
        <title>Wide distribution of Phycisphaera-like planctomycetes from WD2101 soil group in peatlands and genome analysis of the first cultivated representative.</title>
        <authorList>
            <person name="Dedysh S.N."/>
            <person name="Beletsky A.V."/>
            <person name="Ivanova A."/>
            <person name="Kulichevskaya I.S."/>
            <person name="Suzina N.E."/>
            <person name="Philippov D.A."/>
            <person name="Rakitin A.L."/>
            <person name="Mardanov A.V."/>
            <person name="Ravin N.V."/>
        </authorList>
    </citation>
    <scope>NUCLEOTIDE SEQUENCE [LARGE SCALE GENOMIC DNA]</scope>
    <source>
        <strain evidence="9 10">M1803</strain>
    </source>
</reference>
<evidence type="ECO:0000256" key="1">
    <source>
        <dbReference type="ARBA" id="ARBA00022475"/>
    </source>
</evidence>
<sequence>MKRSFRNLSCGLAVALLSIGSGCAKTGETAGRDTLTANVGIYPPPPSSAPVPRGAVPPFLEVTTPGGFKGDKQQLAAVAADQLTTLLDQTRRFEMVERAQVQQLLAEQNMEGIVRPDQMAKAGQVLGAQYLLIGKVTSFRIKQDATQTGVNAGGLGSLIGNKFGGGETGFDQKNVAINTQIGVDIRIVEPTTGKILCSQFSEFNRTDSADSMGIQVMGFGTKNDAQITVTEDDCGRVLRLAFDDAIKKMLPDLDAKLAKVTKANLTPTTPKAAAPTPIEPQPAVAPAPTPAVTPEPTPSPAPAAVTAKKFCPECGAPVPAGAKFCPKDGTKIE</sequence>
<evidence type="ECO:0000313" key="9">
    <source>
        <dbReference type="EMBL" id="QOV92132.1"/>
    </source>
</evidence>
<evidence type="ECO:0000256" key="5">
    <source>
        <dbReference type="ARBA" id="ARBA00023288"/>
    </source>
</evidence>
<dbReference type="GO" id="GO:0030288">
    <property type="term" value="C:outer membrane-bounded periplasmic space"/>
    <property type="evidence" value="ECO:0007669"/>
    <property type="project" value="InterPro"/>
</dbReference>
<evidence type="ECO:0000259" key="8">
    <source>
        <dbReference type="Pfam" id="PF13240"/>
    </source>
</evidence>
<dbReference type="InterPro" id="IPR026870">
    <property type="entry name" value="Zinc_ribbon_dom"/>
</dbReference>
<protein>
    <submittedName>
        <fullName evidence="9">Zinc-ribbon domain-containing protein</fullName>
    </submittedName>
</protein>
<dbReference type="Proteomes" id="UP000593765">
    <property type="component" value="Chromosome"/>
</dbReference>
<feature type="compositionally biased region" description="Pro residues" evidence="6">
    <location>
        <begin position="277"/>
        <end position="301"/>
    </location>
</feature>
<dbReference type="PANTHER" id="PTHR41164">
    <property type="entry name" value="CURLI PRODUCTION ASSEMBLY/TRANSPORT COMPONENT CSGG"/>
    <property type="match status" value="1"/>
</dbReference>
<evidence type="ECO:0000256" key="6">
    <source>
        <dbReference type="SAM" id="MobiDB-lite"/>
    </source>
</evidence>
<dbReference type="PROSITE" id="PS51257">
    <property type="entry name" value="PROKAR_LIPOPROTEIN"/>
    <property type="match status" value="1"/>
</dbReference>
<dbReference type="PANTHER" id="PTHR41164:SF1">
    <property type="entry name" value="CURLI PRODUCTION ASSEMBLY_TRANSPORT COMPONENT CSGG"/>
    <property type="match status" value="1"/>
</dbReference>
<feature type="compositionally biased region" description="Low complexity" evidence="6">
    <location>
        <begin position="267"/>
        <end position="276"/>
    </location>
</feature>
<keyword evidence="4" id="KW-0564">Palmitate</keyword>
<evidence type="ECO:0000256" key="7">
    <source>
        <dbReference type="SAM" id="SignalP"/>
    </source>
</evidence>
<keyword evidence="2 7" id="KW-0732">Signal</keyword>
<evidence type="ECO:0000313" key="10">
    <source>
        <dbReference type="Proteomes" id="UP000593765"/>
    </source>
</evidence>
<dbReference type="InterPro" id="IPR005534">
    <property type="entry name" value="Curli_assmbl/transp-comp_CsgG"/>
</dbReference>
<feature type="signal peptide" evidence="7">
    <location>
        <begin position="1"/>
        <end position="26"/>
    </location>
</feature>
<feature type="chain" id="PRO_5034479459" evidence="7">
    <location>
        <begin position="27"/>
        <end position="333"/>
    </location>
</feature>
<evidence type="ECO:0000256" key="4">
    <source>
        <dbReference type="ARBA" id="ARBA00023139"/>
    </source>
</evidence>